<evidence type="ECO:0000313" key="3">
    <source>
        <dbReference type="Proteomes" id="UP000033869"/>
    </source>
</evidence>
<gene>
    <name evidence="2" type="ORF">UU65_C0002G0132</name>
</gene>
<keyword evidence="1" id="KW-0812">Transmembrane</keyword>
<dbReference type="EMBL" id="LCBL01000002">
    <property type="protein sequence ID" value="KKS09354.1"/>
    <property type="molecule type" value="Genomic_DNA"/>
</dbReference>
<keyword evidence="1" id="KW-1133">Transmembrane helix</keyword>
<proteinExistence type="predicted"/>
<accession>A0A0G0W8N2</accession>
<keyword evidence="1" id="KW-0472">Membrane</keyword>
<dbReference type="Proteomes" id="UP000033869">
    <property type="component" value="Unassembled WGS sequence"/>
</dbReference>
<organism evidence="2 3">
    <name type="scientific">candidate division CPR2 bacterium GW2011_GWC1_41_48</name>
    <dbReference type="NCBI Taxonomy" id="1618344"/>
    <lineage>
        <taxon>Bacteria</taxon>
        <taxon>Bacteria division CPR2</taxon>
    </lineage>
</organism>
<feature type="transmembrane region" description="Helical" evidence="1">
    <location>
        <begin position="15"/>
        <end position="34"/>
    </location>
</feature>
<reference evidence="2 3" key="1">
    <citation type="journal article" date="2015" name="Nature">
        <title>rRNA introns, odd ribosomes, and small enigmatic genomes across a large radiation of phyla.</title>
        <authorList>
            <person name="Brown C.T."/>
            <person name="Hug L.A."/>
            <person name="Thomas B.C."/>
            <person name="Sharon I."/>
            <person name="Castelle C.J."/>
            <person name="Singh A."/>
            <person name="Wilkins M.J."/>
            <person name="Williams K.H."/>
            <person name="Banfield J.F."/>
        </authorList>
    </citation>
    <scope>NUCLEOTIDE SEQUENCE [LARGE SCALE GENOMIC DNA]</scope>
</reference>
<comment type="caution">
    <text evidence="2">The sequence shown here is derived from an EMBL/GenBank/DDBJ whole genome shotgun (WGS) entry which is preliminary data.</text>
</comment>
<protein>
    <submittedName>
        <fullName evidence="2">Uncharacterized protein</fullName>
    </submittedName>
</protein>
<evidence type="ECO:0000256" key="1">
    <source>
        <dbReference type="SAM" id="Phobius"/>
    </source>
</evidence>
<evidence type="ECO:0000313" key="2">
    <source>
        <dbReference type="EMBL" id="KKS09354.1"/>
    </source>
</evidence>
<sequence length="35" mass="3961">MKVLSQPVEKKDNRLMIKIVAGIIIVLILTTSFFT</sequence>
<dbReference type="AlphaFoldDB" id="A0A0G0W8N2"/>
<name>A0A0G0W8N2_UNCC2</name>